<dbReference type="PANTHER" id="PTHR10744">
    <property type="entry name" value="40S RIBOSOMAL PROTEIN S11 FAMILY MEMBER"/>
    <property type="match status" value="1"/>
</dbReference>
<keyword evidence="3" id="KW-0687">Ribonucleoprotein</keyword>
<evidence type="ECO:0000256" key="1">
    <source>
        <dbReference type="ARBA" id="ARBA00010254"/>
    </source>
</evidence>
<evidence type="ECO:0000259" key="4">
    <source>
        <dbReference type="Pfam" id="PF16205"/>
    </source>
</evidence>
<dbReference type="SUPFAM" id="SSF50249">
    <property type="entry name" value="Nucleic acid-binding proteins"/>
    <property type="match status" value="1"/>
</dbReference>
<dbReference type="AlphaFoldDB" id="A0A7S1LW92"/>
<dbReference type="PANTHER" id="PTHR10744:SF9">
    <property type="entry name" value="40S RIBOSOMAL PROTEIN S11-RELATED"/>
    <property type="match status" value="1"/>
</dbReference>
<accession>A0A7S1LW92</accession>
<dbReference type="InterPro" id="IPR032440">
    <property type="entry name" value="Ribosomal_uS17_N"/>
</dbReference>
<feature type="domain" description="Small ribosomal subunit protein uS17 N-terminal" evidence="4">
    <location>
        <begin position="3"/>
        <end position="70"/>
    </location>
</feature>
<dbReference type="NCBIfam" id="TIGR03630">
    <property type="entry name" value="uS17_arch"/>
    <property type="match status" value="1"/>
</dbReference>
<dbReference type="InterPro" id="IPR012340">
    <property type="entry name" value="NA-bd_OB-fold"/>
</dbReference>
<protein>
    <recommendedName>
        <fullName evidence="4">Small ribosomal subunit protein uS17 N-terminal domain-containing protein</fullName>
    </recommendedName>
</protein>
<evidence type="ECO:0000256" key="2">
    <source>
        <dbReference type="ARBA" id="ARBA00022980"/>
    </source>
</evidence>
<evidence type="ECO:0000313" key="5">
    <source>
        <dbReference type="EMBL" id="CAD9115050.1"/>
    </source>
</evidence>
<organism evidence="5">
    <name type="scientific">Alexandrium catenella</name>
    <name type="common">Red tide dinoflagellate</name>
    <name type="synonym">Gonyaulax catenella</name>
    <dbReference type="NCBI Taxonomy" id="2925"/>
    <lineage>
        <taxon>Eukaryota</taxon>
        <taxon>Sar</taxon>
        <taxon>Alveolata</taxon>
        <taxon>Dinophyceae</taxon>
        <taxon>Gonyaulacales</taxon>
        <taxon>Pyrocystaceae</taxon>
        <taxon>Alexandrium</taxon>
    </lineage>
</organism>
<name>A0A7S1LW92_ALECA</name>
<dbReference type="GO" id="GO:0022627">
    <property type="term" value="C:cytosolic small ribosomal subunit"/>
    <property type="evidence" value="ECO:0007669"/>
    <property type="project" value="TreeGrafter"/>
</dbReference>
<dbReference type="PRINTS" id="PR00973">
    <property type="entry name" value="RIBOSOMALS17"/>
</dbReference>
<dbReference type="FunFam" id="2.40.50.1000:FF:000001">
    <property type="entry name" value="40S ribosomal protein S11"/>
    <property type="match status" value="1"/>
</dbReference>
<evidence type="ECO:0000256" key="3">
    <source>
        <dbReference type="ARBA" id="ARBA00023274"/>
    </source>
</evidence>
<dbReference type="GO" id="GO:0006412">
    <property type="term" value="P:translation"/>
    <property type="evidence" value="ECO:0007669"/>
    <property type="project" value="InterPro"/>
</dbReference>
<dbReference type="InterPro" id="IPR000266">
    <property type="entry name" value="Ribosomal_uS17"/>
</dbReference>
<proteinExistence type="inferred from homology"/>
<reference evidence="5" key="1">
    <citation type="submission" date="2021-01" db="EMBL/GenBank/DDBJ databases">
        <authorList>
            <person name="Corre E."/>
            <person name="Pelletier E."/>
            <person name="Niang G."/>
            <person name="Scheremetjew M."/>
            <person name="Finn R."/>
            <person name="Kale V."/>
            <person name="Holt S."/>
            <person name="Cochrane G."/>
            <person name="Meng A."/>
            <person name="Brown T."/>
            <person name="Cohen L."/>
        </authorList>
    </citation>
    <scope>NUCLEOTIDE SEQUENCE</scope>
    <source>
        <strain evidence="5">OF101</strain>
    </source>
</reference>
<dbReference type="InterPro" id="IPR028333">
    <property type="entry name" value="Ribosomal_uS17_arc/euk"/>
</dbReference>
<dbReference type="CDD" id="cd00364">
    <property type="entry name" value="Ribosomal_uS17"/>
    <property type="match status" value="1"/>
</dbReference>
<dbReference type="Pfam" id="PF16205">
    <property type="entry name" value="Ribosomal_S17_N"/>
    <property type="match status" value="1"/>
</dbReference>
<dbReference type="Gene3D" id="2.40.50.1000">
    <property type="match status" value="1"/>
</dbReference>
<dbReference type="GO" id="GO:0003735">
    <property type="term" value="F:structural constituent of ribosome"/>
    <property type="evidence" value="ECO:0007669"/>
    <property type="project" value="InterPro"/>
</dbReference>
<gene>
    <name evidence="5" type="ORF">ACAT0790_LOCUS14418</name>
</gene>
<dbReference type="Pfam" id="PF00366">
    <property type="entry name" value="Ribosomal_S17"/>
    <property type="match status" value="1"/>
</dbReference>
<keyword evidence="2" id="KW-0689">Ribosomal protein</keyword>
<sequence length="157" mass="18240">MDQTEKAFQKQDAVFIGSKRLLGKKSSKRALRYWRNVGLSFQTPKEAKEGNFVDKKCPFTGNVSIRGKILKGMVISTKMKRTIIIRRNYLHFIKKYHRFEKRHSNLSVHSSPCFEPKEGDIVTVGQCRPLAKTVRFNVLKVDKNQIFGSARKQFMLF</sequence>
<dbReference type="EMBL" id="HBGE01023842">
    <property type="protein sequence ID" value="CAD9115050.1"/>
    <property type="molecule type" value="Transcribed_RNA"/>
</dbReference>
<comment type="similarity">
    <text evidence="1">Belongs to the universal ribosomal protein uS17 family.</text>
</comment>